<gene>
    <name evidence="3" type="ORF">FisN_4Lh408</name>
</gene>
<dbReference type="InterPro" id="IPR014729">
    <property type="entry name" value="Rossmann-like_a/b/a_fold"/>
</dbReference>
<feature type="compositionally biased region" description="Basic and acidic residues" evidence="1">
    <location>
        <begin position="724"/>
        <end position="734"/>
    </location>
</feature>
<keyword evidence="4" id="KW-1185">Reference proteome</keyword>
<reference evidence="3 4" key="1">
    <citation type="journal article" date="2015" name="Plant Cell">
        <title>Oil accumulation by the oleaginous diatom Fistulifera solaris as revealed by the genome and transcriptome.</title>
        <authorList>
            <person name="Tanaka T."/>
            <person name="Maeda Y."/>
            <person name="Veluchamy A."/>
            <person name="Tanaka M."/>
            <person name="Abida H."/>
            <person name="Marechal E."/>
            <person name="Bowler C."/>
            <person name="Muto M."/>
            <person name="Sunaga Y."/>
            <person name="Tanaka M."/>
            <person name="Yoshino T."/>
            <person name="Taniguchi T."/>
            <person name="Fukuda Y."/>
            <person name="Nemoto M."/>
            <person name="Matsumoto M."/>
            <person name="Wong P.S."/>
            <person name="Aburatani S."/>
            <person name="Fujibuchi W."/>
        </authorList>
    </citation>
    <scope>NUCLEOTIDE SEQUENCE [LARGE SCALE GENOMIC DNA]</scope>
    <source>
        <strain evidence="3 4">JPCC DA0580</strain>
    </source>
</reference>
<sequence>MKLEEHRVNSQSTGTDNLILECGTSLAEREHRAESESAKTDRSSFESIAALRAHVANDVVTSQQRYTTFASPFELVRDSATSGSHRFLDVPLVYADQTASNRPLESIENYIQQTCLPLYGNTHTNTSITGSQSTAFVAEARQIVAEETNAKVTGKASLDVVLFAGNGATASVELLIDCLGVRHACQERSTRPVVFIGPYEHHSNLVPWRETGCEIIMVPECSNATDIDFDALDRLLARPEYNGRLKMGTFSAASNITGKISDVDRIAATLHKYGALAFFDYATGASYMKMDMNPPPSEKYPFPASTAKDAIFISPHKMIGGVGTPGVLIIKKHLVNQSNAPHRSGGGTVFYVTSEHHRFLGNRIERYEGGTPNVSGIIRTGLTFLTKRKIEKEYERLVSQNVNLPLTVEDFDCAEYERISTFLAQNAPNLVLLGKGTGSRHLPIFSFLIRFQGRFLHFNYVCAILNDVFGIQTRGGCMCSGPFAQSLLGLTYKNANGVDAPNEFNKEIEDALIKHKERAELLRPGFTRLSLPFKGLLDFEVEYILNALVWVAKHGWALMCQYRCNHRTGEWRHSNRQGKPLGREERKWLSHFDLKSDKQVRLMKDNTDEYATLLKHTLANANTLLDVAVTDQRSISQALKMMDSEIIKGEDDNMNLESLRWYAYPKECAMLLSSRKYDEAVQLEMPLLGAMKPNCVKNRRLSPKRGNEASFDSANESTSSSDVSAKKQKVEKNPDPFATEINNANVKEKKTPRDCSTWGKGEMVPVLANSKEQTSTSASMCLGKEPIVGNKKFQHIKPPAKMMRLINQAIVQWDMINEGDKLLLGLSGGKDSLSLLHALLEVRRKHPVKFELEVCTIDPMTPSFDPSSLIPYVESLGLKYHYIRDDIVSRASSSGKDGKMVCILSCSLLNSSTIALLMFFI</sequence>
<evidence type="ECO:0000313" key="4">
    <source>
        <dbReference type="Proteomes" id="UP000198406"/>
    </source>
</evidence>
<dbReference type="InterPro" id="IPR015421">
    <property type="entry name" value="PyrdxlP-dep_Trfase_major"/>
</dbReference>
<dbReference type="SUPFAM" id="SSF53383">
    <property type="entry name" value="PLP-dependent transferases"/>
    <property type="match status" value="1"/>
</dbReference>
<proteinExistence type="predicted"/>
<evidence type="ECO:0000256" key="1">
    <source>
        <dbReference type="SAM" id="MobiDB-lite"/>
    </source>
</evidence>
<dbReference type="Gene3D" id="3.90.1150.10">
    <property type="entry name" value="Aspartate Aminotransferase, domain 1"/>
    <property type="match status" value="1"/>
</dbReference>
<dbReference type="PANTHER" id="PTHR43686:SF1">
    <property type="entry name" value="AMINOTRAN_5 DOMAIN-CONTAINING PROTEIN"/>
    <property type="match status" value="1"/>
</dbReference>
<accession>A0A1Z5JZK4</accession>
<dbReference type="InParanoid" id="A0A1Z5JZK4"/>
<evidence type="ECO:0000259" key="2">
    <source>
        <dbReference type="Pfam" id="PF00266"/>
    </source>
</evidence>
<feature type="compositionally biased region" description="Polar residues" evidence="1">
    <location>
        <begin position="710"/>
        <end position="723"/>
    </location>
</feature>
<name>A0A1Z5JZK4_FISSO</name>
<feature type="region of interest" description="Disordered" evidence="1">
    <location>
        <begin position="698"/>
        <end position="742"/>
    </location>
</feature>
<dbReference type="Gene3D" id="3.40.50.620">
    <property type="entry name" value="HUPs"/>
    <property type="match status" value="1"/>
</dbReference>
<dbReference type="PANTHER" id="PTHR43686">
    <property type="entry name" value="SULFURTRANSFERASE-RELATED"/>
    <property type="match status" value="1"/>
</dbReference>
<dbReference type="Proteomes" id="UP000198406">
    <property type="component" value="Unassembled WGS sequence"/>
</dbReference>
<dbReference type="AlphaFoldDB" id="A0A1Z5JZK4"/>
<dbReference type="InterPro" id="IPR015422">
    <property type="entry name" value="PyrdxlP-dep_Trfase_small"/>
</dbReference>
<dbReference type="Pfam" id="PF00266">
    <property type="entry name" value="Aminotran_5"/>
    <property type="match status" value="1"/>
</dbReference>
<dbReference type="Gene3D" id="3.40.640.10">
    <property type="entry name" value="Type I PLP-dependent aspartate aminotransferase-like (Major domain)"/>
    <property type="match status" value="1"/>
</dbReference>
<feature type="domain" description="Aminotransferase class V" evidence="2">
    <location>
        <begin position="93"/>
        <end position="384"/>
    </location>
</feature>
<dbReference type="EMBL" id="BDSP01000136">
    <property type="protein sequence ID" value="GAX19427.1"/>
    <property type="molecule type" value="Genomic_DNA"/>
</dbReference>
<dbReference type="InterPro" id="IPR000192">
    <property type="entry name" value="Aminotrans_V_dom"/>
</dbReference>
<organism evidence="3 4">
    <name type="scientific">Fistulifera solaris</name>
    <name type="common">Oleaginous diatom</name>
    <dbReference type="NCBI Taxonomy" id="1519565"/>
    <lineage>
        <taxon>Eukaryota</taxon>
        <taxon>Sar</taxon>
        <taxon>Stramenopiles</taxon>
        <taxon>Ochrophyta</taxon>
        <taxon>Bacillariophyta</taxon>
        <taxon>Bacillariophyceae</taxon>
        <taxon>Bacillariophycidae</taxon>
        <taxon>Naviculales</taxon>
        <taxon>Naviculaceae</taxon>
        <taxon>Fistulifera</taxon>
    </lineage>
</organism>
<dbReference type="OrthoDB" id="420046at2759"/>
<protein>
    <recommendedName>
        <fullName evidence="2">Aminotransferase class V domain-containing protein</fullName>
    </recommendedName>
</protein>
<dbReference type="SUPFAM" id="SSF52402">
    <property type="entry name" value="Adenine nucleotide alpha hydrolases-like"/>
    <property type="match status" value="1"/>
</dbReference>
<dbReference type="InterPro" id="IPR015424">
    <property type="entry name" value="PyrdxlP-dep_Trfase"/>
</dbReference>
<evidence type="ECO:0000313" key="3">
    <source>
        <dbReference type="EMBL" id="GAX19427.1"/>
    </source>
</evidence>
<comment type="caution">
    <text evidence="3">The sequence shown here is derived from an EMBL/GenBank/DDBJ whole genome shotgun (WGS) entry which is preliminary data.</text>
</comment>